<evidence type="ECO:0000259" key="1">
    <source>
        <dbReference type="Pfam" id="PF01764"/>
    </source>
</evidence>
<dbReference type="EMBL" id="JAMYWD010000007">
    <property type="protein sequence ID" value="KAJ4967564.1"/>
    <property type="molecule type" value="Genomic_DNA"/>
</dbReference>
<dbReference type="PANTHER" id="PTHR46086:SF17">
    <property type="entry name" value="ALPHA_BETA-HYDROLASES SUPERFAMILY PROTEIN"/>
    <property type="match status" value="1"/>
</dbReference>
<dbReference type="InterPro" id="IPR029058">
    <property type="entry name" value="AB_hydrolase_fold"/>
</dbReference>
<dbReference type="PANTHER" id="PTHR46086">
    <property type="entry name" value="ALPHA/BETA-HYDROLASES SUPERFAMILY PROTEIN"/>
    <property type="match status" value="1"/>
</dbReference>
<dbReference type="SUPFAM" id="SSF53474">
    <property type="entry name" value="alpha/beta-Hydrolases"/>
    <property type="match status" value="1"/>
</dbReference>
<organism evidence="2 3">
    <name type="scientific">Protea cynaroides</name>
    <dbReference type="NCBI Taxonomy" id="273540"/>
    <lineage>
        <taxon>Eukaryota</taxon>
        <taxon>Viridiplantae</taxon>
        <taxon>Streptophyta</taxon>
        <taxon>Embryophyta</taxon>
        <taxon>Tracheophyta</taxon>
        <taxon>Spermatophyta</taxon>
        <taxon>Magnoliopsida</taxon>
        <taxon>Proteales</taxon>
        <taxon>Proteaceae</taxon>
        <taxon>Protea</taxon>
    </lineage>
</organism>
<protein>
    <recommendedName>
        <fullName evidence="1">Fungal lipase-type domain-containing protein</fullName>
    </recommendedName>
</protein>
<sequence>MESTSSSSSSYIIYRPEKLKRCHVFDFLLPWRILKGSGHVESSHHHEDYQGSIETHWIAFLTCVIQKILLLINRPLSFLGFTLEFTLNFFSLNGGILKLIARILTGSSLVIPDPESAEYRSFLGHLDGRIHLYRSSSAPSCIDKTPATSKIKGITPLELCMMAAKIAYDNPAYVKNVVTNHWKMHFVGFFNCWNEFLIDKTTQAFIFCDRPKNAQVIVVAFRGTETFNAKDWCTDVDLSWLSMGEMGRVHLGFMKALGLQDEKDCVKGWPKDYRGDKELAYYMIREKLKTLLQKNKDAKIIITGHSLGAALATLFPALLIYHQQHSILTSLFGIYTFGQPRVGEKQFGSFMEAQLNANFKRYIRVVYRFDIVPLGFPSMIDFQSSLTLEAASTTMAGTTHRC</sequence>
<accession>A0A9Q0KBU1</accession>
<comment type="caution">
    <text evidence="2">The sequence shown here is derived from an EMBL/GenBank/DDBJ whole genome shotgun (WGS) entry which is preliminary data.</text>
</comment>
<dbReference type="AlphaFoldDB" id="A0A9Q0KBU1"/>
<dbReference type="GO" id="GO:0006629">
    <property type="term" value="P:lipid metabolic process"/>
    <property type="evidence" value="ECO:0007669"/>
    <property type="project" value="InterPro"/>
</dbReference>
<dbReference type="Gene3D" id="3.40.50.1820">
    <property type="entry name" value="alpha/beta hydrolase"/>
    <property type="match status" value="1"/>
</dbReference>
<keyword evidence="3" id="KW-1185">Reference proteome</keyword>
<dbReference type="OrthoDB" id="438440at2759"/>
<evidence type="ECO:0000313" key="2">
    <source>
        <dbReference type="EMBL" id="KAJ4967564.1"/>
    </source>
</evidence>
<dbReference type="Pfam" id="PF01764">
    <property type="entry name" value="Lipase_3"/>
    <property type="match status" value="1"/>
</dbReference>
<dbReference type="CDD" id="cd00519">
    <property type="entry name" value="Lipase_3"/>
    <property type="match status" value="1"/>
</dbReference>
<name>A0A9Q0KBU1_9MAGN</name>
<proteinExistence type="predicted"/>
<dbReference type="InterPro" id="IPR044819">
    <property type="entry name" value="OBL-like"/>
</dbReference>
<dbReference type="GO" id="GO:0004806">
    <property type="term" value="F:triacylglycerol lipase activity"/>
    <property type="evidence" value="ECO:0007669"/>
    <property type="project" value="InterPro"/>
</dbReference>
<evidence type="ECO:0000313" key="3">
    <source>
        <dbReference type="Proteomes" id="UP001141806"/>
    </source>
</evidence>
<gene>
    <name evidence="2" type="ORF">NE237_019413</name>
</gene>
<reference evidence="2" key="1">
    <citation type="journal article" date="2023" name="Plant J.">
        <title>The genome of the king protea, Protea cynaroides.</title>
        <authorList>
            <person name="Chang J."/>
            <person name="Duong T.A."/>
            <person name="Schoeman C."/>
            <person name="Ma X."/>
            <person name="Roodt D."/>
            <person name="Barker N."/>
            <person name="Li Z."/>
            <person name="Van de Peer Y."/>
            <person name="Mizrachi E."/>
        </authorList>
    </citation>
    <scope>NUCLEOTIDE SEQUENCE</scope>
    <source>
        <tissue evidence="2">Young leaves</tissue>
    </source>
</reference>
<dbReference type="Proteomes" id="UP001141806">
    <property type="component" value="Unassembled WGS sequence"/>
</dbReference>
<feature type="domain" description="Fungal lipase-type" evidence="1">
    <location>
        <begin position="218"/>
        <end position="374"/>
    </location>
</feature>
<dbReference type="InterPro" id="IPR002921">
    <property type="entry name" value="Fungal_lipase-type"/>
</dbReference>